<proteinExistence type="predicted"/>
<keyword evidence="4" id="KW-1185">Reference proteome</keyword>
<name>A0A4R6BEM4_9STAP</name>
<reference evidence="3 4" key="1">
    <citation type="submission" date="2019-01" db="EMBL/GenBank/DDBJ databases">
        <title>Draft genome sequences of the type strains of six Macrococcus species.</title>
        <authorList>
            <person name="Mazhar S."/>
            <person name="Altermann E."/>
            <person name="Hill C."/>
            <person name="Mcauliffe O."/>
        </authorList>
    </citation>
    <scope>NUCLEOTIDE SEQUENCE [LARGE SCALE GENOMIC DNA]</scope>
    <source>
        <strain evidence="3 4">CCM4811</strain>
    </source>
</reference>
<protein>
    <submittedName>
        <fullName evidence="3">Class I SAM-dependent methyltransferase</fullName>
    </submittedName>
</protein>
<dbReference type="CDD" id="cd02440">
    <property type="entry name" value="AdoMet_MTases"/>
    <property type="match status" value="1"/>
</dbReference>
<organism evidence="3 4">
    <name type="scientific">Macrococcus brunensis</name>
    <dbReference type="NCBI Taxonomy" id="198483"/>
    <lineage>
        <taxon>Bacteria</taxon>
        <taxon>Bacillati</taxon>
        <taxon>Bacillota</taxon>
        <taxon>Bacilli</taxon>
        <taxon>Bacillales</taxon>
        <taxon>Staphylococcaceae</taxon>
        <taxon>Macrococcus</taxon>
    </lineage>
</organism>
<evidence type="ECO:0000256" key="1">
    <source>
        <dbReference type="ARBA" id="ARBA00022679"/>
    </source>
</evidence>
<dbReference type="GO" id="GO:0032259">
    <property type="term" value="P:methylation"/>
    <property type="evidence" value="ECO:0007669"/>
    <property type="project" value="UniProtKB-KW"/>
</dbReference>
<gene>
    <name evidence="3" type="ORF">ERX27_04495</name>
</gene>
<dbReference type="EMBL" id="SCWA01000006">
    <property type="protein sequence ID" value="TDL98163.1"/>
    <property type="molecule type" value="Genomic_DNA"/>
</dbReference>
<feature type="domain" description="Methyltransferase" evidence="2">
    <location>
        <begin position="37"/>
        <end position="127"/>
    </location>
</feature>
<dbReference type="Proteomes" id="UP000295310">
    <property type="component" value="Unassembled WGS sequence"/>
</dbReference>
<dbReference type="AlphaFoldDB" id="A0A4R6BEM4"/>
<dbReference type="Gene3D" id="2.20.25.110">
    <property type="entry name" value="S-adenosyl-L-methionine-dependent methyltransferases"/>
    <property type="match status" value="1"/>
</dbReference>
<keyword evidence="3" id="KW-0489">Methyltransferase</keyword>
<keyword evidence="1 3" id="KW-0808">Transferase</keyword>
<comment type="caution">
    <text evidence="3">The sequence shown here is derived from an EMBL/GenBank/DDBJ whole genome shotgun (WGS) entry which is preliminary data.</text>
</comment>
<evidence type="ECO:0000313" key="4">
    <source>
        <dbReference type="Proteomes" id="UP000295310"/>
    </source>
</evidence>
<dbReference type="SUPFAM" id="SSF53335">
    <property type="entry name" value="S-adenosyl-L-methionine-dependent methyltransferases"/>
    <property type="match status" value="1"/>
</dbReference>
<evidence type="ECO:0000313" key="3">
    <source>
        <dbReference type="EMBL" id="TDL98163.1"/>
    </source>
</evidence>
<dbReference type="GO" id="GO:0008168">
    <property type="term" value="F:methyltransferase activity"/>
    <property type="evidence" value="ECO:0007669"/>
    <property type="project" value="UniProtKB-KW"/>
</dbReference>
<evidence type="ECO:0000259" key="2">
    <source>
        <dbReference type="Pfam" id="PF13649"/>
    </source>
</evidence>
<dbReference type="InterPro" id="IPR029063">
    <property type="entry name" value="SAM-dependent_MTases_sf"/>
</dbReference>
<dbReference type="Gene3D" id="3.40.50.150">
    <property type="entry name" value="Vaccinia Virus protein VP39"/>
    <property type="match status" value="1"/>
</dbReference>
<dbReference type="Pfam" id="PF13649">
    <property type="entry name" value="Methyltransf_25"/>
    <property type="match status" value="1"/>
</dbReference>
<accession>A0A4R6BEM4</accession>
<dbReference type="InterPro" id="IPR041698">
    <property type="entry name" value="Methyltransf_25"/>
</dbReference>
<dbReference type="OrthoDB" id="9811589at2"/>
<dbReference type="PANTHER" id="PTHR43861">
    <property type="entry name" value="TRANS-ACONITATE 2-METHYLTRANSFERASE-RELATED"/>
    <property type="match status" value="1"/>
</dbReference>
<sequence length="243" mass="28789">MMTYEAFAVLYDELMYDQPYDKWLELTVPYLNGKQSILDLACGTGSFTALLPKQLDRVGVDLSEDMLTVAQTKDPSIQWLVQDMTALELDMTFDVITCFCDSMNYVTTEEDLNKLFSHVYMHLEEDGVFLFDVHSVWKMTNLFDGQTYSDETEHVTYLWQTEPGEEENSVYHDMSFFTLEEDGRYRRFDESHYQRTFPLEFYIELLETNQFTVEKVFADFNTDRPIEEDAERIFYVARKKCKR</sequence>